<evidence type="ECO:0000256" key="2">
    <source>
        <dbReference type="PROSITE-ProRule" id="PRU01005"/>
    </source>
</evidence>
<dbReference type="GO" id="GO:0090729">
    <property type="term" value="F:toxin activity"/>
    <property type="evidence" value="ECO:0007669"/>
    <property type="project" value="UniProtKB-KW"/>
</dbReference>
<dbReference type="OrthoDB" id="5958863at2759"/>
<evidence type="ECO:0000256" key="1">
    <source>
        <dbReference type="ARBA" id="ARBA00022656"/>
    </source>
</evidence>
<keyword evidence="1" id="KW-0800">Toxin</keyword>
<name>A0A9W9Z4V7_9CNID</name>
<protein>
    <recommendedName>
        <fullName evidence="3">ShKT domain-containing protein</fullName>
    </recommendedName>
</protein>
<organism evidence="4 5">
    <name type="scientific">Desmophyllum pertusum</name>
    <dbReference type="NCBI Taxonomy" id="174260"/>
    <lineage>
        <taxon>Eukaryota</taxon>
        <taxon>Metazoa</taxon>
        <taxon>Cnidaria</taxon>
        <taxon>Anthozoa</taxon>
        <taxon>Hexacorallia</taxon>
        <taxon>Scleractinia</taxon>
        <taxon>Caryophylliina</taxon>
        <taxon>Caryophylliidae</taxon>
        <taxon>Desmophyllum</taxon>
    </lineage>
</organism>
<proteinExistence type="predicted"/>
<dbReference type="EMBL" id="MU826826">
    <property type="protein sequence ID" value="KAJ7375020.1"/>
    <property type="molecule type" value="Genomic_DNA"/>
</dbReference>
<feature type="domain" description="ShKT" evidence="3">
    <location>
        <begin position="51"/>
        <end position="87"/>
    </location>
</feature>
<gene>
    <name evidence="4" type="ORF">OS493_001749</name>
</gene>
<reference evidence="4" key="1">
    <citation type="submission" date="2023-01" db="EMBL/GenBank/DDBJ databases">
        <title>Genome assembly of the deep-sea coral Lophelia pertusa.</title>
        <authorList>
            <person name="Herrera S."/>
            <person name="Cordes E."/>
        </authorList>
    </citation>
    <scope>NUCLEOTIDE SEQUENCE</scope>
    <source>
        <strain evidence="4">USNM1676648</strain>
        <tissue evidence="4">Polyp</tissue>
    </source>
</reference>
<feature type="domain" description="ShKT" evidence="3">
    <location>
        <begin position="105"/>
        <end position="143"/>
    </location>
</feature>
<sequence length="158" mass="17703">MKKFCFETCNFCEPPSPEVCYNGNHEESKYGCCWDGITAATGPDGQGCPACENTRSRSFCSGWKDQCFTRNNHKFMKANCPETCGYCKKAPHPCNDDSGTCGNDCYDVEPQQLCERRKSTGYCSLDGWKDYLLKNCARTCGFCGEGDKGMFARMLQED</sequence>
<dbReference type="Gene3D" id="1.10.10.1870">
    <property type="entry name" value="ShTK domain-like"/>
    <property type="match status" value="1"/>
</dbReference>
<evidence type="ECO:0000313" key="5">
    <source>
        <dbReference type="Proteomes" id="UP001163046"/>
    </source>
</evidence>
<dbReference type="Pfam" id="PF01549">
    <property type="entry name" value="ShK"/>
    <property type="match status" value="2"/>
</dbReference>
<dbReference type="InterPro" id="IPR003582">
    <property type="entry name" value="ShKT_dom"/>
</dbReference>
<comment type="caution">
    <text evidence="4">The sequence shown here is derived from an EMBL/GenBank/DDBJ whole genome shotgun (WGS) entry which is preliminary data.</text>
</comment>
<accession>A0A9W9Z4V7</accession>
<dbReference type="Proteomes" id="UP001163046">
    <property type="component" value="Unassembled WGS sequence"/>
</dbReference>
<dbReference type="AlphaFoldDB" id="A0A9W9Z4V7"/>
<dbReference type="SMART" id="SM00254">
    <property type="entry name" value="ShKT"/>
    <property type="match status" value="2"/>
</dbReference>
<dbReference type="PROSITE" id="PS51670">
    <property type="entry name" value="SHKT"/>
    <property type="match status" value="2"/>
</dbReference>
<evidence type="ECO:0000313" key="4">
    <source>
        <dbReference type="EMBL" id="KAJ7375020.1"/>
    </source>
</evidence>
<comment type="caution">
    <text evidence="2">Lacks conserved residue(s) required for the propagation of feature annotation.</text>
</comment>
<keyword evidence="5" id="KW-1185">Reference proteome</keyword>
<evidence type="ECO:0000259" key="3">
    <source>
        <dbReference type="PROSITE" id="PS51670"/>
    </source>
</evidence>